<gene>
    <name evidence="2" type="ORF">GN244_ATG11186</name>
</gene>
<feature type="compositionally biased region" description="Acidic residues" evidence="1">
    <location>
        <begin position="44"/>
        <end position="61"/>
    </location>
</feature>
<sequence length="158" mass="17412">MSEAEGAPPHGRALRKGNQTELNYIYAALGMEKDDSSDANFLPDDSEETEDVDQSSDDLDDPAPQSRKGKSQIKRARKMQQKPSTIGKGKVFCGAKCLHSPHVSTEERSFSPHYSPPPFKKEKTVSDAPLANIPRDNTAKDCKKDIAIPEATRPEYVP</sequence>
<protein>
    <submittedName>
        <fullName evidence="2">Uncharacterized protein</fullName>
    </submittedName>
</protein>
<name>A0A833SLQ4_PHYIN</name>
<dbReference type="AlphaFoldDB" id="A0A833SLQ4"/>
<feature type="compositionally biased region" description="Basic and acidic residues" evidence="1">
    <location>
        <begin position="137"/>
        <end position="147"/>
    </location>
</feature>
<comment type="caution">
    <text evidence="2">The sequence shown here is derived from an EMBL/GenBank/DDBJ whole genome shotgun (WGS) entry which is preliminary data.</text>
</comment>
<evidence type="ECO:0000313" key="2">
    <source>
        <dbReference type="EMBL" id="KAF4036482.1"/>
    </source>
</evidence>
<keyword evidence="3" id="KW-1185">Reference proteome</keyword>
<dbReference type="Proteomes" id="UP000602510">
    <property type="component" value="Unassembled WGS sequence"/>
</dbReference>
<organism evidence="2 3">
    <name type="scientific">Phytophthora infestans</name>
    <name type="common">Potato late blight agent</name>
    <name type="synonym">Botrytis infestans</name>
    <dbReference type="NCBI Taxonomy" id="4787"/>
    <lineage>
        <taxon>Eukaryota</taxon>
        <taxon>Sar</taxon>
        <taxon>Stramenopiles</taxon>
        <taxon>Oomycota</taxon>
        <taxon>Peronosporomycetes</taxon>
        <taxon>Peronosporales</taxon>
        <taxon>Peronosporaceae</taxon>
        <taxon>Phytophthora</taxon>
    </lineage>
</organism>
<proteinExistence type="predicted"/>
<accession>A0A833SLQ4</accession>
<evidence type="ECO:0000256" key="1">
    <source>
        <dbReference type="SAM" id="MobiDB-lite"/>
    </source>
</evidence>
<feature type="region of interest" description="Disordered" evidence="1">
    <location>
        <begin position="33"/>
        <end position="87"/>
    </location>
</feature>
<feature type="region of interest" description="Disordered" evidence="1">
    <location>
        <begin position="102"/>
        <end position="158"/>
    </location>
</feature>
<feature type="compositionally biased region" description="Basic residues" evidence="1">
    <location>
        <begin position="67"/>
        <end position="80"/>
    </location>
</feature>
<reference evidence="2" key="1">
    <citation type="submission" date="2020-04" db="EMBL/GenBank/DDBJ databases">
        <title>Hybrid Assembly of Korean Phytophthora infestans isolates.</title>
        <authorList>
            <person name="Prokchorchik M."/>
            <person name="Lee Y."/>
            <person name="Seo J."/>
            <person name="Cho J.-H."/>
            <person name="Park Y.-E."/>
            <person name="Jang D.-C."/>
            <person name="Im J.-S."/>
            <person name="Choi J.-G."/>
            <person name="Park H.-J."/>
            <person name="Lee G.-B."/>
            <person name="Lee Y.-G."/>
            <person name="Hong S.-Y."/>
            <person name="Cho K."/>
            <person name="Sohn K.H."/>
        </authorList>
    </citation>
    <scope>NUCLEOTIDE SEQUENCE</scope>
    <source>
        <strain evidence="2">KR_1_A1</strain>
    </source>
</reference>
<dbReference type="EMBL" id="WSZM01000264">
    <property type="protein sequence ID" value="KAF4036482.1"/>
    <property type="molecule type" value="Genomic_DNA"/>
</dbReference>
<evidence type="ECO:0000313" key="3">
    <source>
        <dbReference type="Proteomes" id="UP000602510"/>
    </source>
</evidence>